<keyword evidence="4" id="KW-0238">DNA-binding</keyword>
<feature type="domain" description="Transposase InsH N-terminal" evidence="8">
    <location>
        <begin position="21"/>
        <end position="112"/>
    </location>
</feature>
<dbReference type="EMBL" id="CP072943">
    <property type="protein sequence ID" value="QTX33045.1"/>
    <property type="molecule type" value="Genomic_DNA"/>
</dbReference>
<evidence type="ECO:0000256" key="5">
    <source>
        <dbReference type="ARBA" id="ARBA00023172"/>
    </source>
</evidence>
<dbReference type="KEGG" id="aram:KAR29_00785"/>
<protein>
    <submittedName>
        <fullName evidence="9">IS5 family transposase</fullName>
    </submittedName>
</protein>
<feature type="region of interest" description="Disordered" evidence="6">
    <location>
        <begin position="240"/>
        <end position="260"/>
    </location>
</feature>
<evidence type="ECO:0000256" key="4">
    <source>
        <dbReference type="ARBA" id="ARBA00023125"/>
    </source>
</evidence>
<evidence type="ECO:0000256" key="6">
    <source>
        <dbReference type="SAM" id="MobiDB-lite"/>
    </source>
</evidence>
<dbReference type="GO" id="GO:0004803">
    <property type="term" value="F:transposase activity"/>
    <property type="evidence" value="ECO:0007669"/>
    <property type="project" value="InterPro"/>
</dbReference>
<evidence type="ECO:0000256" key="2">
    <source>
        <dbReference type="ARBA" id="ARBA00010075"/>
    </source>
</evidence>
<evidence type="ECO:0000313" key="11">
    <source>
        <dbReference type="Proteomes" id="UP000671879"/>
    </source>
</evidence>
<reference evidence="9" key="2">
    <citation type="journal article" date="2023" name="Int. J. Syst. Evol. Microbiol.">
        <title>&lt;i&gt;Aminithiophilus ramosus&lt;/i&gt; gen. nov., sp. nov., a sulphur-reducing bacterium isolated from a pyrite-forming enrichment culture, and taxonomic revision of the family &lt;i&gt;Synergistaceae&lt;/i&gt;.</title>
        <authorList>
            <person name="Pradel N."/>
            <person name="Fardeau M.L."/>
            <person name="Bunk B."/>
            <person name="Sproer C."/>
            <person name="Boedeker C."/>
            <person name="Wolf J."/>
            <person name="Neumann-Schaal M."/>
            <person name="Pester M."/>
            <person name="Spring S."/>
        </authorList>
    </citation>
    <scope>NUCLEOTIDE SEQUENCE</scope>
    <source>
        <strain evidence="9">J.5.4.2-T.3.5.2</strain>
    </source>
</reference>
<dbReference type="GO" id="GO:0003677">
    <property type="term" value="F:DNA binding"/>
    <property type="evidence" value="ECO:0007669"/>
    <property type="project" value="UniProtKB-KW"/>
</dbReference>
<organism evidence="9 11">
    <name type="scientific">Aminithiophilus ramosus</name>
    <dbReference type="NCBI Taxonomy" id="3029084"/>
    <lineage>
        <taxon>Bacteria</taxon>
        <taxon>Thermotogati</taxon>
        <taxon>Synergistota</taxon>
        <taxon>Synergistia</taxon>
        <taxon>Synergistales</taxon>
        <taxon>Aminithiophilaceae</taxon>
        <taxon>Aminithiophilus</taxon>
    </lineage>
</organism>
<evidence type="ECO:0000259" key="7">
    <source>
        <dbReference type="Pfam" id="PF01609"/>
    </source>
</evidence>
<keyword evidence="3" id="KW-0815">Transposition</keyword>
<dbReference type="PANTHER" id="PTHR35604:SF2">
    <property type="entry name" value="TRANSPOSASE INSH FOR INSERTION SEQUENCE ELEMENT IS5A-RELATED"/>
    <property type="match status" value="1"/>
</dbReference>
<comment type="similarity">
    <text evidence="2">Belongs to the transposase 11 family.</text>
</comment>
<dbReference type="GO" id="GO:0006313">
    <property type="term" value="P:DNA transposition"/>
    <property type="evidence" value="ECO:0007669"/>
    <property type="project" value="InterPro"/>
</dbReference>
<dbReference type="InterPro" id="IPR047959">
    <property type="entry name" value="Transpos_IS5"/>
</dbReference>
<dbReference type="EMBL" id="CP072943">
    <property type="protein sequence ID" value="QTX32517.1"/>
    <property type="molecule type" value="Genomic_DNA"/>
</dbReference>
<accession>A0A9Q7EZT2</accession>
<dbReference type="RefSeq" id="WP_274373756.1">
    <property type="nucleotide sequence ID" value="NZ_CP072943.1"/>
</dbReference>
<feature type="domain" description="Transposase IS4-like" evidence="7">
    <location>
        <begin position="140"/>
        <end position="308"/>
    </location>
</feature>
<dbReference type="KEGG" id="aram:KAR29_03840"/>
<evidence type="ECO:0000313" key="10">
    <source>
        <dbReference type="EMBL" id="QTX33045.1"/>
    </source>
</evidence>
<dbReference type="Pfam" id="PF05598">
    <property type="entry name" value="DUF772"/>
    <property type="match status" value="1"/>
</dbReference>
<dbReference type="PANTHER" id="PTHR35604">
    <property type="entry name" value="TRANSPOSASE INSH FOR INSERTION SEQUENCE ELEMENT IS5A-RELATED"/>
    <property type="match status" value="1"/>
</dbReference>
<evidence type="ECO:0000259" key="8">
    <source>
        <dbReference type="Pfam" id="PF05598"/>
    </source>
</evidence>
<dbReference type="NCBIfam" id="NF033581">
    <property type="entry name" value="transpos_IS5_4"/>
    <property type="match status" value="1"/>
</dbReference>
<sequence>MERQKTLADAQTFERYRKPTRREKFLSEMEAVVPWKDLCALIAPFYPKAERGRPPVGLERMLRIHFLQCWFNLSDPAAEEALYDMESMRRFVGIDLGNEPVPDETTICKFRHLLEAHDLGKRIFREVDAHLQSKGLRLAEGTIMDATIIAAPSSTKNKEKKRDPDMHQVKKGNQYYFGMKVHIGVDKDSKLVHSLATTAANVHDSRMVGDLLHGAEKGVWGDSAYIGKTETIREKAPDAVDNTNKRGSRNRKLTDEEQSHNRMLSKTRAKVEHVFLIAKRVFGFTKVRYKGLKKNTSHVHVIFALSNLYMVRRLLLEMDRA</sequence>
<keyword evidence="5" id="KW-0233">DNA recombination</keyword>
<keyword evidence="11" id="KW-1185">Reference proteome</keyword>
<evidence type="ECO:0000256" key="1">
    <source>
        <dbReference type="ARBA" id="ARBA00003544"/>
    </source>
</evidence>
<comment type="function">
    <text evidence="1">Involved in the transposition of the insertion sequence IS5.</text>
</comment>
<dbReference type="InterPro" id="IPR002559">
    <property type="entry name" value="Transposase_11"/>
</dbReference>
<gene>
    <name evidence="9" type="ORF">KAR29_00785</name>
    <name evidence="10" type="ORF">KAR29_03840</name>
</gene>
<proteinExistence type="inferred from homology"/>
<dbReference type="AlphaFoldDB" id="A0A9Q7EZT2"/>
<dbReference type="Pfam" id="PF01609">
    <property type="entry name" value="DDE_Tnp_1"/>
    <property type="match status" value="1"/>
</dbReference>
<dbReference type="InterPro" id="IPR008490">
    <property type="entry name" value="Transposase_InsH_N"/>
</dbReference>
<reference evidence="11" key="1">
    <citation type="submission" date="2021-04" db="EMBL/GenBank/DDBJ databases">
        <title>A novel Synergistetes isolate from a pyrite-forming mixed culture.</title>
        <authorList>
            <person name="Bunk B."/>
            <person name="Sproer C."/>
            <person name="Spring S."/>
            <person name="Pester M."/>
        </authorList>
    </citation>
    <scope>NUCLEOTIDE SEQUENCE [LARGE SCALE GENOMIC DNA]</scope>
    <source>
        <strain evidence="11">J.5.4.2-T.3.5.2</strain>
    </source>
</reference>
<dbReference type="Proteomes" id="UP000671879">
    <property type="component" value="Chromosome"/>
</dbReference>
<evidence type="ECO:0000313" key="9">
    <source>
        <dbReference type="EMBL" id="QTX32517.1"/>
    </source>
</evidence>
<name>A0A9Q7EZT2_9BACT</name>
<evidence type="ECO:0000256" key="3">
    <source>
        <dbReference type="ARBA" id="ARBA00022578"/>
    </source>
</evidence>